<gene>
    <name evidence="1" type="ORF">KSW38_15785</name>
</gene>
<sequence>MASLGLAGMGASSQTAHGTWEDSPSSYVLPVAFGGAAGPDLATACLLLDMPARTLIRRLCRTKHTVRSFAAPAASALIEVPWGRDWHQMAYAGRRIKAVPHGSLTLSALGVTLTSCDGYTDDLVVGRVKESFADCLIGRGDSVWLRSFQPNDC</sequence>
<protein>
    <submittedName>
        <fullName evidence="1">Allophanate hydrolase subunit 1</fullName>
    </submittedName>
</protein>
<accession>A0ABS6I806</accession>
<evidence type="ECO:0000313" key="2">
    <source>
        <dbReference type="Proteomes" id="UP000824166"/>
    </source>
</evidence>
<reference evidence="1 2" key="1">
    <citation type="submission" date="2021-06" db="EMBL/GenBank/DDBJ databases">
        <authorList>
            <person name="Jeong J.W."/>
        </authorList>
    </citation>
    <scope>NUCLEOTIDE SEQUENCE [LARGE SCALE GENOMIC DNA]</scope>
    <source>
        <strain evidence="1 2">MMS21-TAE1-1</strain>
    </source>
</reference>
<dbReference type="Proteomes" id="UP000824166">
    <property type="component" value="Unassembled WGS sequence"/>
</dbReference>
<dbReference type="EMBL" id="JAHOPC010000010">
    <property type="protein sequence ID" value="MBU8867749.1"/>
    <property type="molecule type" value="Genomic_DNA"/>
</dbReference>
<organism evidence="1 2">
    <name type="scientific">Paenarthrobacter aromaticivorans</name>
    <dbReference type="NCBI Taxonomy" id="2849150"/>
    <lineage>
        <taxon>Bacteria</taxon>
        <taxon>Bacillati</taxon>
        <taxon>Actinomycetota</taxon>
        <taxon>Actinomycetes</taxon>
        <taxon>Micrococcales</taxon>
        <taxon>Micrococcaceae</taxon>
        <taxon>Paenarthrobacter</taxon>
    </lineage>
</organism>
<keyword evidence="1" id="KW-0378">Hydrolase</keyword>
<comment type="caution">
    <text evidence="1">The sequence shown here is derived from an EMBL/GenBank/DDBJ whole genome shotgun (WGS) entry which is preliminary data.</text>
</comment>
<name>A0ABS6I806_9MICC</name>
<dbReference type="GO" id="GO:0016787">
    <property type="term" value="F:hydrolase activity"/>
    <property type="evidence" value="ECO:0007669"/>
    <property type="project" value="UniProtKB-KW"/>
</dbReference>
<keyword evidence="2" id="KW-1185">Reference proteome</keyword>
<proteinExistence type="predicted"/>
<dbReference type="RefSeq" id="WP_216925872.1">
    <property type="nucleotide sequence ID" value="NZ_JAHOPC010000010.1"/>
</dbReference>
<evidence type="ECO:0000313" key="1">
    <source>
        <dbReference type="EMBL" id="MBU8867749.1"/>
    </source>
</evidence>